<protein>
    <submittedName>
        <fullName evidence="3">Uncharacterized protein</fullName>
    </submittedName>
</protein>
<keyword evidence="1" id="KW-0472">Membrane</keyword>
<accession>A0A914QWH1</accession>
<evidence type="ECO:0000313" key="2">
    <source>
        <dbReference type="Proteomes" id="UP000887578"/>
    </source>
</evidence>
<organism evidence="2 3">
    <name type="scientific">Panagrolaimus davidi</name>
    <dbReference type="NCBI Taxonomy" id="227884"/>
    <lineage>
        <taxon>Eukaryota</taxon>
        <taxon>Metazoa</taxon>
        <taxon>Ecdysozoa</taxon>
        <taxon>Nematoda</taxon>
        <taxon>Chromadorea</taxon>
        <taxon>Rhabditida</taxon>
        <taxon>Tylenchina</taxon>
        <taxon>Panagrolaimomorpha</taxon>
        <taxon>Panagrolaimoidea</taxon>
        <taxon>Panagrolaimidae</taxon>
        <taxon>Panagrolaimus</taxon>
    </lineage>
</organism>
<evidence type="ECO:0000313" key="3">
    <source>
        <dbReference type="WBParaSite" id="PDA_v2.g8145.t1"/>
    </source>
</evidence>
<sequence length="86" mass="10019">MDACIDSFQLPEWLDDYNRGFGLESPAIYPTVKQLRIFLESIIILAVMAGYREAIIKFFNYLFRLFKKPKPSLPKNSVLFVSRQAQ</sequence>
<feature type="transmembrane region" description="Helical" evidence="1">
    <location>
        <begin position="42"/>
        <end position="63"/>
    </location>
</feature>
<keyword evidence="1" id="KW-0812">Transmembrane</keyword>
<evidence type="ECO:0000256" key="1">
    <source>
        <dbReference type="SAM" id="Phobius"/>
    </source>
</evidence>
<dbReference type="Proteomes" id="UP000887578">
    <property type="component" value="Unplaced"/>
</dbReference>
<keyword evidence="2" id="KW-1185">Reference proteome</keyword>
<keyword evidence="1" id="KW-1133">Transmembrane helix</keyword>
<reference evidence="3" key="1">
    <citation type="submission" date="2022-11" db="UniProtKB">
        <authorList>
            <consortium name="WormBaseParasite"/>
        </authorList>
    </citation>
    <scope>IDENTIFICATION</scope>
</reference>
<name>A0A914QWH1_9BILA</name>
<proteinExistence type="predicted"/>
<dbReference type="AlphaFoldDB" id="A0A914QWH1"/>
<dbReference type="WBParaSite" id="PDA_v2.g8145.t1">
    <property type="protein sequence ID" value="PDA_v2.g8145.t1"/>
    <property type="gene ID" value="PDA_v2.g8145"/>
</dbReference>